<feature type="domain" description="VWFA" evidence="1">
    <location>
        <begin position="37"/>
        <end position="235"/>
    </location>
</feature>
<dbReference type="OrthoDB" id="5855668at2759"/>
<dbReference type="KEGG" id="eiv:EIN_525220"/>
<dbReference type="VEuPathDB" id="AmoebaDB:EIN_525220"/>
<dbReference type="GO" id="GO:0004842">
    <property type="term" value="F:ubiquitin-protein transferase activity"/>
    <property type="evidence" value="ECO:0007669"/>
    <property type="project" value="TreeGrafter"/>
</dbReference>
<organism evidence="2 3">
    <name type="scientific">Entamoeba invadens IP1</name>
    <dbReference type="NCBI Taxonomy" id="370355"/>
    <lineage>
        <taxon>Eukaryota</taxon>
        <taxon>Amoebozoa</taxon>
        <taxon>Evosea</taxon>
        <taxon>Archamoebae</taxon>
        <taxon>Mastigamoebida</taxon>
        <taxon>Entamoebidae</taxon>
        <taxon>Entamoeba</taxon>
    </lineage>
</organism>
<dbReference type="RefSeq" id="XP_004256338.1">
    <property type="nucleotide sequence ID" value="XM_004256290.1"/>
</dbReference>
<dbReference type="PROSITE" id="PS50234">
    <property type="entry name" value="VWFA"/>
    <property type="match status" value="1"/>
</dbReference>
<dbReference type="InterPro" id="IPR052079">
    <property type="entry name" value="E3_ligase/Copine_domain"/>
</dbReference>
<dbReference type="InterPro" id="IPR002035">
    <property type="entry name" value="VWF_A"/>
</dbReference>
<dbReference type="Pfam" id="PF07002">
    <property type="entry name" value="Copine"/>
    <property type="match status" value="1"/>
</dbReference>
<proteinExistence type="predicted"/>
<dbReference type="InterPro" id="IPR010734">
    <property type="entry name" value="Copine_C"/>
</dbReference>
<dbReference type="GO" id="GO:0005829">
    <property type="term" value="C:cytosol"/>
    <property type="evidence" value="ECO:0007669"/>
    <property type="project" value="UniProtKB-ARBA"/>
</dbReference>
<dbReference type="GO" id="GO:0005634">
    <property type="term" value="C:nucleus"/>
    <property type="evidence" value="ECO:0007669"/>
    <property type="project" value="TreeGrafter"/>
</dbReference>
<dbReference type="PANTHER" id="PTHR45751">
    <property type="entry name" value="COPINE FAMILY PROTEIN 1"/>
    <property type="match status" value="1"/>
</dbReference>
<evidence type="ECO:0000259" key="1">
    <source>
        <dbReference type="PROSITE" id="PS50234"/>
    </source>
</evidence>
<dbReference type="EMBL" id="KB206604">
    <property type="protein sequence ID" value="ELP89567.1"/>
    <property type="molecule type" value="Genomic_DNA"/>
</dbReference>
<reference evidence="2 3" key="1">
    <citation type="submission" date="2012-10" db="EMBL/GenBank/DDBJ databases">
        <authorList>
            <person name="Zafar N."/>
            <person name="Inman J."/>
            <person name="Hall N."/>
            <person name="Lorenzi H."/>
            <person name="Caler E."/>
        </authorList>
    </citation>
    <scope>NUCLEOTIDE SEQUENCE [LARGE SCALE GENOMIC DNA]</scope>
    <source>
        <strain evidence="2 3">IP1</strain>
    </source>
</reference>
<dbReference type="PANTHER" id="PTHR45751:SF11">
    <property type="entry name" value="COPINE FAMILY PROTEIN 2"/>
    <property type="match status" value="1"/>
</dbReference>
<dbReference type="Proteomes" id="UP000014680">
    <property type="component" value="Unassembled WGS sequence"/>
</dbReference>
<dbReference type="GeneID" id="14888577"/>
<evidence type="ECO:0000313" key="2">
    <source>
        <dbReference type="EMBL" id="ELP89567.1"/>
    </source>
</evidence>
<name>A0A0A1U5H0_ENTIV</name>
<dbReference type="SMART" id="SM00327">
    <property type="entry name" value="VWA"/>
    <property type="match status" value="1"/>
</dbReference>
<sequence length="273" mass="30552">MGNDISGVNSGTEITCPYKTLEELQEVLKKEGLKDSNLIVGIDMTGSNISTGKQTYKNNLHFFDGEHENPYMRVMDIMARALKPFDEDGLIPVFGFGAKKEGANELFFDLNPEGKMFVGIEKAIEQYKITIPTLTFSGPTTFVPLIEHATQIVQQNDQAFHVLIIITDGQLSDVDENIVAIEEASNNSLSIVCVGVGDGPFGVMYNLQKVVRNSKFNNFTFIDFNSFTNKEGDDVDVSFAFAAMRRIPQQYIETERLFRRPSAEDQEPEKSDH</sequence>
<dbReference type="InterPro" id="IPR036465">
    <property type="entry name" value="vWFA_dom_sf"/>
</dbReference>
<accession>A0A0A1U5H0</accession>
<dbReference type="SUPFAM" id="SSF53300">
    <property type="entry name" value="vWA-like"/>
    <property type="match status" value="1"/>
</dbReference>
<protein>
    <submittedName>
        <fullName evidence="2">Copine-5, putative</fullName>
    </submittedName>
</protein>
<dbReference type="AlphaFoldDB" id="A0A0A1U5H0"/>
<dbReference type="GO" id="GO:0016567">
    <property type="term" value="P:protein ubiquitination"/>
    <property type="evidence" value="ECO:0007669"/>
    <property type="project" value="TreeGrafter"/>
</dbReference>
<evidence type="ECO:0000313" key="3">
    <source>
        <dbReference type="Proteomes" id="UP000014680"/>
    </source>
</evidence>
<dbReference type="Gene3D" id="3.40.50.410">
    <property type="entry name" value="von Willebrand factor, type A domain"/>
    <property type="match status" value="1"/>
</dbReference>
<gene>
    <name evidence="2" type="ORF">EIN_525220</name>
</gene>
<keyword evidence="3" id="KW-1185">Reference proteome</keyword>